<feature type="transmembrane region" description="Helical" evidence="1">
    <location>
        <begin position="99"/>
        <end position="124"/>
    </location>
</feature>
<keyword evidence="1" id="KW-0812">Transmembrane</keyword>
<proteinExistence type="predicted"/>
<evidence type="ECO:0000313" key="2">
    <source>
        <dbReference type="EMBL" id="MEI4771160.1"/>
    </source>
</evidence>
<dbReference type="Pfam" id="PF11877">
    <property type="entry name" value="DUF3397"/>
    <property type="match status" value="1"/>
</dbReference>
<dbReference type="InterPro" id="IPR024515">
    <property type="entry name" value="DUF3397"/>
</dbReference>
<protein>
    <submittedName>
        <fullName evidence="2">DUF3397 domain-containing protein</fullName>
    </submittedName>
</protein>
<dbReference type="RefSeq" id="WP_336498715.1">
    <property type="nucleotide sequence ID" value="NZ_JBAWSY010000016.1"/>
</dbReference>
<dbReference type="Proteomes" id="UP001364890">
    <property type="component" value="Unassembled WGS sequence"/>
</dbReference>
<gene>
    <name evidence="2" type="ORF">WAX74_16170</name>
</gene>
<feature type="transmembrane region" description="Helical" evidence="1">
    <location>
        <begin position="6"/>
        <end position="27"/>
    </location>
</feature>
<reference evidence="2 3" key="1">
    <citation type="submission" date="2024-01" db="EMBL/GenBank/DDBJ databases">
        <title>Seven novel Bacillus-like species.</title>
        <authorList>
            <person name="Liu G."/>
        </authorList>
    </citation>
    <scope>NUCLEOTIDE SEQUENCE [LARGE SCALE GENOMIC DNA]</scope>
    <source>
        <strain evidence="2 3">FJAT-51614</strain>
    </source>
</reference>
<evidence type="ECO:0000313" key="3">
    <source>
        <dbReference type="Proteomes" id="UP001364890"/>
    </source>
</evidence>
<evidence type="ECO:0000256" key="1">
    <source>
        <dbReference type="SAM" id="Phobius"/>
    </source>
</evidence>
<feature type="transmembrane region" description="Helical" evidence="1">
    <location>
        <begin position="61"/>
        <end position="79"/>
    </location>
</feature>
<dbReference type="EMBL" id="JBAWSY010000016">
    <property type="protein sequence ID" value="MEI4771160.1"/>
    <property type="molecule type" value="Genomic_DNA"/>
</dbReference>
<name>A0ABU8FA74_9BACI</name>
<accession>A0ABU8FA74</accession>
<sequence>MSKMITLLILFPVIVFFVSFIISKYLLQKRKKSFGLAADLTTFLLFFSVSNAFYVVFSKNIFLLLIGISLIIASTLTYIEWKKEKEIEIKPLLRKIWRLLFLLLCVIYALIWLIGVIRYVLYYIS</sequence>
<feature type="transmembrane region" description="Helical" evidence="1">
    <location>
        <begin position="34"/>
        <end position="55"/>
    </location>
</feature>
<keyword evidence="1" id="KW-1133">Transmembrane helix</keyword>
<keyword evidence="3" id="KW-1185">Reference proteome</keyword>
<keyword evidence="1" id="KW-0472">Membrane</keyword>
<organism evidence="2 3">
    <name type="scientific">Psychrobacillus mangrovi</name>
    <dbReference type="NCBI Taxonomy" id="3117745"/>
    <lineage>
        <taxon>Bacteria</taxon>
        <taxon>Bacillati</taxon>
        <taxon>Bacillota</taxon>
        <taxon>Bacilli</taxon>
        <taxon>Bacillales</taxon>
        <taxon>Bacillaceae</taxon>
        <taxon>Psychrobacillus</taxon>
    </lineage>
</organism>
<comment type="caution">
    <text evidence="2">The sequence shown here is derived from an EMBL/GenBank/DDBJ whole genome shotgun (WGS) entry which is preliminary data.</text>
</comment>